<dbReference type="Pfam" id="PF09444">
    <property type="entry name" value="MRC1"/>
    <property type="match status" value="1"/>
</dbReference>
<feature type="compositionally biased region" description="Polar residues" evidence="4">
    <location>
        <begin position="590"/>
        <end position="607"/>
    </location>
</feature>
<feature type="region of interest" description="Disordered" evidence="4">
    <location>
        <begin position="166"/>
        <end position="202"/>
    </location>
</feature>
<sequence length="1019" mass="114319">MASLDENADELHRMDSSDEASINDDQEDILDTPRTRVRKMLASVDMQLSSNAVSEASLDKESTVGNLENQKNRSYSSEIYLHSDTNFLSNFDSAYERVRRLLNQQGGKSSLQKKEVEQIETQEGGDNAKGSPSSENKDSDRNSRLQQLIEKKRNALKKEQEDLIQNSATSHSKSDNLDSESADDSDLADESELSKKYTSDRKIRNASKKALLELHRNTARLTRETALKPEVVVKKKVTLREFFQKIGFKNDNQLENKAISEEEANSTEPPNVEKEEPKPSVDRSTGIVNSEDIKELSVEDDSLELKEITPEALDIGQTSLFTTLNQTQVKKEDNKKFLLKEINAKLNEDDIDSELEIEVKPKTTALDNIEKSKLSEENEHGIKGKLKQLAEIKLSKDGKPFENEFNIKSFNRNLVKRAAVMAKLQRNQLEEELKAKGIYKPTIQGEKEEEEDPLERARNDAEKIRQLEKASGNASDEGELNDEEEVISSSNTPSTKAKTTNKVIISDVIIEATQAEPKRRQKNSRVVFDEEDLTGDSHGSSNMKISESDDESNGDMIRDSFDRLSSESIKDSQKTEELHDSFGINDEVDQSTSLYVQNSQPSASQLTIVDATYSQPPPRWESSSRDDKTNTSSTQPSQVDSLVPTQLDSTIPTQIDSVQRNKDQDDEEILEERRESRRDSKTFLSRTMLYNKDTGKADSAWASDLIEEQAIESDDEYAGIGGLSDDGLSDSDAELEVQNMIDDETTIQKGEVASMAQFAKDQEMDRDEKLVKQLMKDVTTGALRKRNRNGFAALDDSDDEDYSNLRREKLKELRRQKLLEDGNLNVLEGDKRKAFLATVEDSLVSSKDNLTWLDATVEDSGVGSSDLGDEYLYSEQSLNHEEEEQMEEELSEIFSSGGPNVVDRVYLKKSSTRHTSDNNSLEEVLPIFPGVRKLVSNSQSEKIGDLSNDNSMGAKSYKTPIISSTQRPQGRKFRGLMNQSSKADISRTVDAGSIKVVPNSQSANPPRLLASLNNYSDFD</sequence>
<gene>
    <name evidence="7" type="primary">mrc1</name>
</gene>
<evidence type="ECO:0000256" key="2">
    <source>
        <dbReference type="ARBA" id="ARBA00022553"/>
    </source>
</evidence>
<evidence type="ECO:0000256" key="4">
    <source>
        <dbReference type="SAM" id="MobiDB-lite"/>
    </source>
</evidence>
<feature type="compositionally biased region" description="Basic and acidic residues" evidence="4">
    <location>
        <begin position="671"/>
        <end position="681"/>
    </location>
</feature>
<dbReference type="RefSeq" id="NP_594486.1">
    <property type="nucleotide sequence ID" value="NM_001019915.3"/>
</dbReference>
<dbReference type="GeneID" id="2543240"/>
<protein>
    <submittedName>
        <fullName evidence="7">Mediator of replication checkpoint 1</fullName>
    </submittedName>
</protein>
<keyword evidence="2" id="KW-0597">Phosphoprotein</keyword>
<dbReference type="GO" id="GO:0010997">
    <property type="term" value="F:anaphase-promoting complex binding"/>
    <property type="evidence" value="ECO:0007669"/>
    <property type="project" value="TreeGrafter"/>
</dbReference>
<evidence type="ECO:0000313" key="6">
    <source>
        <dbReference type="EMBL" id="BAN67196.1"/>
    </source>
</evidence>
<organism evidence="7">
    <name type="scientific">Schizosaccharomyces pombe</name>
    <name type="common">Fission yeast</name>
    <dbReference type="NCBI Taxonomy" id="4896"/>
    <lineage>
        <taxon>Eukaryota</taxon>
        <taxon>Fungi</taxon>
        <taxon>Dikarya</taxon>
        <taxon>Ascomycota</taxon>
        <taxon>Taphrinomycotina</taxon>
        <taxon>Schizosaccharomycetes</taxon>
        <taxon>Schizosaccharomycetales</taxon>
        <taxon>Schizosaccharomycetaceae</taxon>
        <taxon>Schizosaccharomyces</taxon>
    </lineage>
</organism>
<dbReference type="VEuPathDB" id="FungiDB:SPAC694.06c"/>
<dbReference type="EMBL" id="AB762285">
    <property type="protein sequence ID" value="BAN67196.1"/>
    <property type="molecule type" value="Genomic_DNA"/>
</dbReference>
<dbReference type="InterPro" id="IPR024146">
    <property type="entry name" value="Claspin"/>
</dbReference>
<name>S6B6U0_SCHPM</name>
<evidence type="ECO:0000259" key="5">
    <source>
        <dbReference type="Pfam" id="PF09444"/>
    </source>
</evidence>
<dbReference type="InterPro" id="IPR018564">
    <property type="entry name" value="Repl_chkpnt_MRC1_dom"/>
</dbReference>
<feature type="region of interest" description="Disordered" evidence="4">
    <location>
        <begin position="261"/>
        <end position="290"/>
    </location>
</feature>
<accession>S6B6U0</accession>
<feature type="compositionally biased region" description="Acidic residues" evidence="4">
    <location>
        <begin position="177"/>
        <end position="191"/>
    </location>
</feature>
<feature type="domain" description="DNA replication checkpoint mediator MRC1" evidence="5">
    <location>
        <begin position="701"/>
        <end position="837"/>
    </location>
</feature>
<feature type="compositionally biased region" description="Basic and acidic residues" evidence="4">
    <location>
        <begin position="271"/>
        <end position="281"/>
    </location>
</feature>
<dbReference type="OrthoDB" id="2130597at2759"/>
<feature type="compositionally biased region" description="Polar residues" evidence="4">
    <location>
        <begin position="487"/>
        <end position="503"/>
    </location>
</feature>
<evidence type="ECO:0000256" key="3">
    <source>
        <dbReference type="ARBA" id="ARBA00023242"/>
    </source>
</evidence>
<feature type="compositionally biased region" description="Basic and acidic residues" evidence="4">
    <location>
        <begin position="192"/>
        <end position="202"/>
    </location>
</feature>
<dbReference type="GO" id="GO:0007095">
    <property type="term" value="P:mitotic G2 DNA damage checkpoint signaling"/>
    <property type="evidence" value="ECO:0007669"/>
    <property type="project" value="TreeGrafter"/>
</dbReference>
<feature type="region of interest" description="Disordered" evidence="4">
    <location>
        <begin position="443"/>
        <end position="683"/>
    </location>
</feature>
<evidence type="ECO:0000256" key="1">
    <source>
        <dbReference type="ARBA" id="ARBA00004123"/>
    </source>
</evidence>
<proteinExistence type="predicted"/>
<dbReference type="AlphaFoldDB" id="S6B6U0"/>
<dbReference type="PANTHER" id="PTHR14396">
    <property type="entry name" value="CLASPIN"/>
    <property type="match status" value="1"/>
</dbReference>
<dbReference type="GO" id="GO:0033314">
    <property type="term" value="P:mitotic DNA replication checkpoint signaling"/>
    <property type="evidence" value="ECO:0007669"/>
    <property type="project" value="TreeGrafter"/>
</dbReference>
<dbReference type="HOGENOM" id="CLU_301308_0_0_1"/>
<feature type="compositionally biased region" description="Basic and acidic residues" evidence="4">
    <location>
        <begin position="556"/>
        <end position="580"/>
    </location>
</feature>
<reference evidence="7" key="1">
    <citation type="submission" date="2012-11" db="EMBL/GenBank/DDBJ databases">
        <title>Assembled contigs from Schizosaccharomyces pombe strains.</title>
        <authorList>
            <person name="Kato H."/>
        </authorList>
    </citation>
    <scope>NUCLEOTIDE SEQUENCE</scope>
    <source>
        <strain evidence="6">HKM-1269</strain>
        <strain evidence="7">HKM-35</strain>
    </source>
</reference>
<comment type="subcellular location">
    <subcellularLocation>
        <location evidence="1">Nucleus</location>
    </subcellularLocation>
</comment>
<feature type="compositionally biased region" description="Basic and acidic residues" evidence="4">
    <location>
        <begin position="454"/>
        <end position="468"/>
    </location>
</feature>
<feature type="compositionally biased region" description="Acidic residues" evidence="4">
    <location>
        <begin position="476"/>
        <end position="486"/>
    </location>
</feature>
<keyword evidence="3" id="KW-0539">Nucleus</keyword>
<dbReference type="SMR" id="S6B6U0"/>
<feature type="compositionally biased region" description="Polar residues" evidence="4">
    <location>
        <begin position="630"/>
        <end position="658"/>
    </location>
</feature>
<evidence type="ECO:0000313" key="7">
    <source>
        <dbReference type="EMBL" id="BAN67208.1"/>
    </source>
</evidence>
<dbReference type="EMBL" id="AB762286">
    <property type="protein sequence ID" value="BAN67208.1"/>
    <property type="molecule type" value="Genomic_DNA"/>
</dbReference>
<dbReference type="PANTHER" id="PTHR14396:SF10">
    <property type="entry name" value="CLASPIN"/>
    <property type="match status" value="1"/>
</dbReference>
<feature type="region of interest" description="Disordered" evidence="4">
    <location>
        <begin position="1"/>
        <end position="33"/>
    </location>
</feature>
<feature type="region of interest" description="Disordered" evidence="4">
    <location>
        <begin position="105"/>
        <end position="143"/>
    </location>
</feature>
<dbReference type="OMA" id="NPHEIRE"/>
<dbReference type="GO" id="GO:0005634">
    <property type="term" value="C:nucleus"/>
    <property type="evidence" value="ECO:0007669"/>
    <property type="project" value="UniProtKB-SubCell"/>
</dbReference>
<dbReference type="KEGG" id="spo:2543240"/>
<feature type="region of interest" description="Disordered" evidence="4">
    <location>
        <begin position="965"/>
        <end position="1019"/>
    </location>
</feature>
<feature type="compositionally biased region" description="Acidic residues" evidence="4">
    <location>
        <begin position="17"/>
        <end position="30"/>
    </location>
</feature>